<keyword evidence="1" id="KW-0853">WD repeat</keyword>
<evidence type="ECO:0000256" key="2">
    <source>
        <dbReference type="ARBA" id="ARBA00022737"/>
    </source>
</evidence>
<dbReference type="SMART" id="SM00320">
    <property type="entry name" value="WD40"/>
    <property type="match status" value="3"/>
</dbReference>
<dbReference type="Gene3D" id="2.130.10.10">
    <property type="entry name" value="YVTN repeat-like/Quinoprotein amine dehydrogenase"/>
    <property type="match status" value="1"/>
</dbReference>
<evidence type="ECO:0000313" key="5">
    <source>
        <dbReference type="Proteomes" id="UP001431209"/>
    </source>
</evidence>
<dbReference type="InterPro" id="IPR015943">
    <property type="entry name" value="WD40/YVTN_repeat-like_dom_sf"/>
</dbReference>
<proteinExistence type="inferred from homology"/>
<comment type="caution">
    <text evidence="4">The sequence shown here is derived from an EMBL/GenBank/DDBJ whole genome shotgun (WGS) entry which is preliminary data.</text>
</comment>
<dbReference type="AlphaFoldDB" id="A0AAW2ZIY4"/>
<dbReference type="Proteomes" id="UP001431209">
    <property type="component" value="Unassembled WGS sequence"/>
</dbReference>
<sequence>MDEHHHAVRVDFNRTDCRLLIICTHTGFVIYSTSPCKQILRQLFDDDLGSVVCAEMKFRSNIIAMVREQDLRKITLWDADKSTLVKDFEATTRSPIVSLKYHHKHLIAICTDGIEVHDFNENVIKEKSTPNNPSGICAMCTDRRYSIMAYPGLEKGSVIVVNLFEDSNVKINAHDYDIAFIALNHCGSLLATASGNGRLIKVFDASTGTKMYELRRGSTDAVITSICFSRDDSRLCCFSENGTLHVWNLGEQRKSLVDAIVNYKSSDWKHNGIEGKAQCSFSPEDSSVVYVVSSLYKLTVLELGQAGMVRVVDTHDLIANLNSSSKLNK</sequence>
<dbReference type="PANTHER" id="PTHR11227">
    <property type="entry name" value="WD-REPEAT PROTEIN INTERACTING WITH PHOSPHOINOSIDES WIPI -RELATED"/>
    <property type="match status" value="1"/>
</dbReference>
<accession>A0AAW2ZIY4</accession>
<dbReference type="InterPro" id="IPR001680">
    <property type="entry name" value="WD40_rpt"/>
</dbReference>
<reference evidence="4 5" key="1">
    <citation type="submission" date="2024-03" db="EMBL/GenBank/DDBJ databases">
        <title>The Acrasis kona genome and developmental transcriptomes reveal deep origins of eukaryotic multicellular pathways.</title>
        <authorList>
            <person name="Sheikh S."/>
            <person name="Fu C.-J."/>
            <person name="Brown M.W."/>
            <person name="Baldauf S.L."/>
        </authorList>
    </citation>
    <scope>NUCLEOTIDE SEQUENCE [LARGE SCALE GENOMIC DNA]</scope>
    <source>
        <strain evidence="4 5">ATCC MYA-3509</strain>
    </source>
</reference>
<keyword evidence="2" id="KW-0677">Repeat</keyword>
<comment type="similarity">
    <text evidence="3">Belongs to the WD repeat PROPPIN family.</text>
</comment>
<name>A0AAW2ZIY4_9EUKA</name>
<dbReference type="InterPro" id="IPR036322">
    <property type="entry name" value="WD40_repeat_dom_sf"/>
</dbReference>
<evidence type="ECO:0000313" key="4">
    <source>
        <dbReference type="EMBL" id="KAL0489267.1"/>
    </source>
</evidence>
<dbReference type="SUPFAM" id="SSF50978">
    <property type="entry name" value="WD40 repeat-like"/>
    <property type="match status" value="1"/>
</dbReference>
<dbReference type="Pfam" id="PF21032">
    <property type="entry name" value="PROPPIN"/>
    <property type="match status" value="1"/>
</dbReference>
<organism evidence="4 5">
    <name type="scientific">Acrasis kona</name>
    <dbReference type="NCBI Taxonomy" id="1008807"/>
    <lineage>
        <taxon>Eukaryota</taxon>
        <taxon>Discoba</taxon>
        <taxon>Heterolobosea</taxon>
        <taxon>Tetramitia</taxon>
        <taxon>Eutetramitia</taxon>
        <taxon>Acrasidae</taxon>
        <taxon>Acrasis</taxon>
    </lineage>
</organism>
<dbReference type="InterPro" id="IPR048720">
    <property type="entry name" value="PROPPIN"/>
</dbReference>
<dbReference type="EMBL" id="JAOPGA020001538">
    <property type="protein sequence ID" value="KAL0489267.1"/>
    <property type="molecule type" value="Genomic_DNA"/>
</dbReference>
<keyword evidence="5" id="KW-1185">Reference proteome</keyword>
<evidence type="ECO:0000256" key="1">
    <source>
        <dbReference type="ARBA" id="ARBA00022574"/>
    </source>
</evidence>
<evidence type="ECO:0000256" key="3">
    <source>
        <dbReference type="ARBA" id="ARBA00025740"/>
    </source>
</evidence>
<gene>
    <name evidence="4" type="ORF">AKO1_013796</name>
</gene>
<dbReference type="GO" id="GO:0005737">
    <property type="term" value="C:cytoplasm"/>
    <property type="evidence" value="ECO:0007669"/>
    <property type="project" value="UniProtKB-ARBA"/>
</dbReference>
<protein>
    <submittedName>
        <fullName evidence="4">WD repeat domain phosphoinositide-interacting protein WDR45</fullName>
    </submittedName>
</protein>